<evidence type="ECO:0000256" key="4">
    <source>
        <dbReference type="ARBA" id="ARBA00022685"/>
    </source>
</evidence>
<evidence type="ECO:0000313" key="8">
    <source>
        <dbReference type="WBParaSite" id="Gr19_v10_g15164.t1"/>
    </source>
</evidence>
<evidence type="ECO:0000256" key="2">
    <source>
        <dbReference type="ARBA" id="ARBA00006356"/>
    </source>
</evidence>
<evidence type="ECO:0000256" key="6">
    <source>
        <dbReference type="ARBA" id="ARBA00023320"/>
    </source>
</evidence>
<dbReference type="GO" id="GO:0007218">
    <property type="term" value="P:neuropeptide signaling pathway"/>
    <property type="evidence" value="ECO:0007669"/>
    <property type="project" value="UniProtKB-KW"/>
</dbReference>
<comment type="subcellular location">
    <subcellularLocation>
        <location evidence="1">Secreted</location>
    </subcellularLocation>
</comment>
<dbReference type="WBParaSite" id="Gr19_v10_g15164.t1">
    <property type="protein sequence ID" value="Gr19_v10_g15164.t1"/>
    <property type="gene ID" value="Gr19_v10_g15164"/>
</dbReference>
<evidence type="ECO:0000313" key="7">
    <source>
        <dbReference type="Proteomes" id="UP000887572"/>
    </source>
</evidence>
<dbReference type="InterPro" id="IPR002544">
    <property type="entry name" value="FMRFamid-related_peptide-like"/>
</dbReference>
<dbReference type="AlphaFoldDB" id="A0A914H916"/>
<name>A0A914H916_GLORO</name>
<evidence type="ECO:0000256" key="1">
    <source>
        <dbReference type="ARBA" id="ARBA00004613"/>
    </source>
</evidence>
<reference evidence="8" key="1">
    <citation type="submission" date="2022-11" db="UniProtKB">
        <authorList>
            <consortium name="WormBaseParasite"/>
        </authorList>
    </citation>
    <scope>IDENTIFICATION</scope>
</reference>
<keyword evidence="7" id="KW-1185">Reference proteome</keyword>
<dbReference type="Proteomes" id="UP000887572">
    <property type="component" value="Unplaced"/>
</dbReference>
<sequence>MCRRGMAQHFGGPIHCRPSEKVATTMTTTTTMNMMYTGGIRQRHNRSVGLRPLILLLNSAIVWCSLAQVSAAEPHAVEAASSGHLAPMVPNSPLSIQSDPNFLRFGRSGSLNEFGIPHLIPTRTSSNFLRFGKSSASMSTSEPNFLRFGRQKGGVDPTFLRFGRANNNFLRFGRAAGGELLVAAEEEPFERDYRQANPNFLRFG</sequence>
<proteinExistence type="inferred from homology"/>
<keyword evidence="5" id="KW-0027">Amidation</keyword>
<dbReference type="GO" id="GO:0005576">
    <property type="term" value="C:extracellular region"/>
    <property type="evidence" value="ECO:0007669"/>
    <property type="project" value="UniProtKB-SubCell"/>
</dbReference>
<comment type="similarity">
    <text evidence="2">Belongs to the FARP (FMRFamide related peptide) family.</text>
</comment>
<organism evidence="7 8">
    <name type="scientific">Globodera rostochiensis</name>
    <name type="common">Golden nematode worm</name>
    <name type="synonym">Heterodera rostochiensis</name>
    <dbReference type="NCBI Taxonomy" id="31243"/>
    <lineage>
        <taxon>Eukaryota</taxon>
        <taxon>Metazoa</taxon>
        <taxon>Ecdysozoa</taxon>
        <taxon>Nematoda</taxon>
        <taxon>Chromadorea</taxon>
        <taxon>Rhabditida</taxon>
        <taxon>Tylenchina</taxon>
        <taxon>Tylenchomorpha</taxon>
        <taxon>Tylenchoidea</taxon>
        <taxon>Heteroderidae</taxon>
        <taxon>Heteroderinae</taxon>
        <taxon>Globodera</taxon>
    </lineage>
</organism>
<dbReference type="InterPro" id="IPR051041">
    <property type="entry name" value="FMRFamide-related_np"/>
</dbReference>
<evidence type="ECO:0000256" key="5">
    <source>
        <dbReference type="ARBA" id="ARBA00022815"/>
    </source>
</evidence>
<evidence type="ECO:0000256" key="3">
    <source>
        <dbReference type="ARBA" id="ARBA00022525"/>
    </source>
</evidence>
<accession>A0A914H916</accession>
<keyword evidence="6" id="KW-0527">Neuropeptide</keyword>
<keyword evidence="4" id="KW-0165">Cleavage on pair of basic residues</keyword>
<keyword evidence="3" id="KW-0964">Secreted</keyword>
<protein>
    <submittedName>
        <fullName evidence="8">Uncharacterized protein</fullName>
    </submittedName>
</protein>
<dbReference type="Pfam" id="PF01581">
    <property type="entry name" value="FARP"/>
    <property type="match status" value="5"/>
</dbReference>
<dbReference type="PANTHER" id="PTHR20986">
    <property type="entry name" value="FMRFAMIDE-RELATED PEPTIDES"/>
    <property type="match status" value="1"/>
</dbReference>
<dbReference type="PANTHER" id="PTHR20986:SF24">
    <property type="entry name" value="FMRFAMIDE-LIKE NEUROPEPTIDES 1"/>
    <property type="match status" value="1"/>
</dbReference>